<dbReference type="PANTHER" id="PTHR21068">
    <property type="entry name" value="SPARTIN"/>
    <property type="match status" value="1"/>
</dbReference>
<proteinExistence type="predicted"/>
<dbReference type="Proteomes" id="UP000655225">
    <property type="component" value="Unassembled WGS sequence"/>
</dbReference>
<evidence type="ECO:0000313" key="2">
    <source>
        <dbReference type="EMBL" id="KAF8405407.1"/>
    </source>
</evidence>
<dbReference type="InterPro" id="IPR045036">
    <property type="entry name" value="Spartin-like"/>
</dbReference>
<dbReference type="PANTHER" id="PTHR21068:SF43">
    <property type="entry name" value="SPARTIN"/>
    <property type="match status" value="1"/>
</dbReference>
<sequence>MSTSSFVTTELVSHRYGEQAAQATNEGLGAVGHAVGTAWAVFQIRKAFNPKSAIKPKALAKSVAKKAYSKMKAKSAL</sequence>
<comment type="caution">
    <text evidence="2">The sequence shown here is derived from an EMBL/GenBank/DDBJ whole genome shotgun (WGS) entry which is preliminary data.</text>
</comment>
<evidence type="ECO:0000313" key="3">
    <source>
        <dbReference type="Proteomes" id="UP000655225"/>
    </source>
</evidence>
<feature type="domain" description="Senescence" evidence="1">
    <location>
        <begin position="1"/>
        <end position="65"/>
    </location>
</feature>
<dbReference type="AlphaFoldDB" id="A0A835DM92"/>
<evidence type="ECO:0000259" key="1">
    <source>
        <dbReference type="Pfam" id="PF06911"/>
    </source>
</evidence>
<gene>
    <name evidence="2" type="ORF">HHK36_010312</name>
</gene>
<keyword evidence="3" id="KW-1185">Reference proteome</keyword>
<dbReference type="OMA" id="NPKRVIK"/>
<dbReference type="EMBL" id="JABCRI010000006">
    <property type="protein sequence ID" value="KAF8405407.1"/>
    <property type="molecule type" value="Genomic_DNA"/>
</dbReference>
<protein>
    <recommendedName>
        <fullName evidence="1">Senescence domain-containing protein</fullName>
    </recommendedName>
</protein>
<accession>A0A835DM92</accession>
<dbReference type="InterPro" id="IPR009686">
    <property type="entry name" value="Senescence/spartin_C"/>
</dbReference>
<reference evidence="2 3" key="1">
    <citation type="submission" date="2020-04" db="EMBL/GenBank/DDBJ databases">
        <title>Plant Genome Project.</title>
        <authorList>
            <person name="Zhang R.-G."/>
        </authorList>
    </citation>
    <scope>NUCLEOTIDE SEQUENCE [LARGE SCALE GENOMIC DNA]</scope>
    <source>
        <strain evidence="2">YNK0</strain>
        <tissue evidence="2">Leaf</tissue>
    </source>
</reference>
<organism evidence="2 3">
    <name type="scientific">Tetracentron sinense</name>
    <name type="common">Spur-leaf</name>
    <dbReference type="NCBI Taxonomy" id="13715"/>
    <lineage>
        <taxon>Eukaryota</taxon>
        <taxon>Viridiplantae</taxon>
        <taxon>Streptophyta</taxon>
        <taxon>Embryophyta</taxon>
        <taxon>Tracheophyta</taxon>
        <taxon>Spermatophyta</taxon>
        <taxon>Magnoliopsida</taxon>
        <taxon>Trochodendrales</taxon>
        <taxon>Trochodendraceae</taxon>
        <taxon>Tetracentron</taxon>
    </lineage>
</organism>
<dbReference type="GO" id="GO:0005886">
    <property type="term" value="C:plasma membrane"/>
    <property type="evidence" value="ECO:0007669"/>
    <property type="project" value="TreeGrafter"/>
</dbReference>
<dbReference type="OrthoDB" id="1427806at2759"/>
<name>A0A835DM92_TETSI</name>
<dbReference type="Pfam" id="PF06911">
    <property type="entry name" value="Senescence"/>
    <property type="match status" value="1"/>
</dbReference>